<keyword evidence="7" id="KW-0406">Ion transport</keyword>
<evidence type="ECO:0000256" key="7">
    <source>
        <dbReference type="ARBA" id="ARBA00023065"/>
    </source>
</evidence>
<reference evidence="16 17" key="1">
    <citation type="submission" date="2024-08" db="EMBL/GenBank/DDBJ databases">
        <authorList>
            <person name="Lu H."/>
        </authorList>
    </citation>
    <scope>NUCLEOTIDE SEQUENCE [LARGE SCALE GENOMIC DNA]</scope>
    <source>
        <strain evidence="16 17">LKC17W</strain>
    </source>
</reference>
<accession>A0ABW7FJN2</accession>
<dbReference type="PANTHER" id="PTHR32552:SF81">
    <property type="entry name" value="TONB-DEPENDENT OUTER MEMBRANE RECEPTOR"/>
    <property type="match status" value="1"/>
</dbReference>
<dbReference type="RefSeq" id="WP_394397912.1">
    <property type="nucleotide sequence ID" value="NZ_JBIGHW010000006.1"/>
</dbReference>
<keyword evidence="3 11" id="KW-1134">Transmembrane beta strand</keyword>
<keyword evidence="17" id="KW-1185">Reference proteome</keyword>
<evidence type="ECO:0000256" key="1">
    <source>
        <dbReference type="ARBA" id="ARBA00004571"/>
    </source>
</evidence>
<organism evidence="16 17">
    <name type="scientific">Pelomonas margarita</name>
    <dbReference type="NCBI Taxonomy" id="3299031"/>
    <lineage>
        <taxon>Bacteria</taxon>
        <taxon>Pseudomonadati</taxon>
        <taxon>Pseudomonadota</taxon>
        <taxon>Betaproteobacteria</taxon>
        <taxon>Burkholderiales</taxon>
        <taxon>Sphaerotilaceae</taxon>
        <taxon>Roseateles</taxon>
    </lineage>
</organism>
<evidence type="ECO:0000256" key="8">
    <source>
        <dbReference type="ARBA" id="ARBA00023077"/>
    </source>
</evidence>
<evidence type="ECO:0000259" key="14">
    <source>
        <dbReference type="Pfam" id="PF00593"/>
    </source>
</evidence>
<evidence type="ECO:0000256" key="12">
    <source>
        <dbReference type="RuleBase" id="RU003357"/>
    </source>
</evidence>
<keyword evidence="9 11" id="KW-0472">Membrane</keyword>
<keyword evidence="10 11" id="KW-0998">Cell outer membrane</keyword>
<keyword evidence="4" id="KW-0410">Iron transport</keyword>
<proteinExistence type="inferred from homology"/>
<dbReference type="SUPFAM" id="SSF56935">
    <property type="entry name" value="Porins"/>
    <property type="match status" value="1"/>
</dbReference>
<evidence type="ECO:0000259" key="15">
    <source>
        <dbReference type="Pfam" id="PF07715"/>
    </source>
</evidence>
<evidence type="ECO:0000256" key="5">
    <source>
        <dbReference type="ARBA" id="ARBA00022692"/>
    </source>
</evidence>
<keyword evidence="2 11" id="KW-0813">Transport</keyword>
<dbReference type="InterPro" id="IPR000531">
    <property type="entry name" value="Beta-barrel_TonB"/>
</dbReference>
<evidence type="ECO:0000256" key="10">
    <source>
        <dbReference type="ARBA" id="ARBA00023237"/>
    </source>
</evidence>
<comment type="caution">
    <text evidence="16">The sequence shown here is derived from an EMBL/GenBank/DDBJ whole genome shotgun (WGS) entry which is preliminary data.</text>
</comment>
<dbReference type="Pfam" id="PF07715">
    <property type="entry name" value="Plug"/>
    <property type="match status" value="1"/>
</dbReference>
<evidence type="ECO:0000256" key="6">
    <source>
        <dbReference type="ARBA" id="ARBA00023004"/>
    </source>
</evidence>
<dbReference type="PROSITE" id="PS52016">
    <property type="entry name" value="TONB_DEPENDENT_REC_3"/>
    <property type="match status" value="1"/>
</dbReference>
<sequence length="715" mass="76821">MALALAALSASLASAQQAPAEPVASPEGERKTSKLEAVTVTVQRIRQNLQDVPASVTAFTSGAMENHQIQSATDLSRLVPNVKFDTVTGGSTGLRPFIRGGGITDGGQITSESEVGIYVDDVYRARLSGALMEFIELDRIEVLRGPQGVLYGRNSSAGALSIVTRAPSPTFTASTELGIGSNGLKRIKGYVSSALSDDKRWRGSLQGMFSSRDGNGQFNVTQNKRVGGEDFTGAQADLAYEGPVLKARFSAFTTHTDGDGQWAVPNTVSADGLTITPSTGSYRKVASPTDSLTDVKQTGQTLRLSTDLGGVRLVSITGHVRMDDHWRQDFSGGVSAALIGGAAGTTLALFERDSVTRHRQFSQELQASGELLDGRLSYIGGLYYFDESGSQDIATFIFFTPSTVRFNADTRSRAVFGQLSGKLGENTTVQLGGRYSRDDKRLDGAMSGSPFDATHRFSKFTPRIGIDHKLVPGMLLYASYSQGFKAGGYNGLASTVAQIREPFLPQTTDAYELGVKADLLDRTLRLNVSLFHNKIQNRQQTLTVASGPSAGSFVVENYNATLNGLEAEATWRVGAGLTLWANGALNRSKYTACATAVALPCSVIDNTLPVVPRHAVTVGFDHEMALGRGQLTYGADYSERASFFSTADNALIGAVPRQKFLNAYVTYSLDAWSLQLAGKNLLQQEGWQTGFGFSVVQPRYAIPGRTLQLNLRYQY</sequence>
<dbReference type="InterPro" id="IPR036942">
    <property type="entry name" value="Beta-barrel_TonB_sf"/>
</dbReference>
<keyword evidence="6" id="KW-0408">Iron</keyword>
<gene>
    <name evidence="16" type="ORF">ACG0Z3_12775</name>
</gene>
<dbReference type="PANTHER" id="PTHR32552">
    <property type="entry name" value="FERRICHROME IRON RECEPTOR-RELATED"/>
    <property type="match status" value="1"/>
</dbReference>
<dbReference type="Pfam" id="PF00593">
    <property type="entry name" value="TonB_dep_Rec_b-barrel"/>
    <property type="match status" value="1"/>
</dbReference>
<dbReference type="Proteomes" id="UP001606301">
    <property type="component" value="Unassembled WGS sequence"/>
</dbReference>
<comment type="similarity">
    <text evidence="11 12">Belongs to the TonB-dependent receptor family.</text>
</comment>
<evidence type="ECO:0000256" key="11">
    <source>
        <dbReference type="PROSITE-ProRule" id="PRU01360"/>
    </source>
</evidence>
<dbReference type="InterPro" id="IPR012910">
    <property type="entry name" value="Plug_dom"/>
</dbReference>
<evidence type="ECO:0000256" key="13">
    <source>
        <dbReference type="SAM" id="SignalP"/>
    </source>
</evidence>
<evidence type="ECO:0000313" key="17">
    <source>
        <dbReference type="Proteomes" id="UP001606301"/>
    </source>
</evidence>
<keyword evidence="16" id="KW-0675">Receptor</keyword>
<protein>
    <submittedName>
        <fullName evidence="16">TonB-dependent receptor</fullName>
    </submittedName>
</protein>
<feature type="signal peptide" evidence="13">
    <location>
        <begin position="1"/>
        <end position="20"/>
    </location>
</feature>
<evidence type="ECO:0000256" key="9">
    <source>
        <dbReference type="ARBA" id="ARBA00023136"/>
    </source>
</evidence>
<dbReference type="CDD" id="cd01347">
    <property type="entry name" value="ligand_gated_channel"/>
    <property type="match status" value="1"/>
</dbReference>
<feature type="domain" description="TonB-dependent receptor-like beta-barrel" evidence="14">
    <location>
        <begin position="254"/>
        <end position="681"/>
    </location>
</feature>
<evidence type="ECO:0000256" key="4">
    <source>
        <dbReference type="ARBA" id="ARBA00022496"/>
    </source>
</evidence>
<keyword evidence="13" id="KW-0732">Signal</keyword>
<comment type="subcellular location">
    <subcellularLocation>
        <location evidence="1 11">Cell outer membrane</location>
        <topology evidence="1 11">Multi-pass membrane protein</topology>
    </subcellularLocation>
</comment>
<feature type="chain" id="PRO_5047267286" evidence="13">
    <location>
        <begin position="21"/>
        <end position="715"/>
    </location>
</feature>
<name>A0ABW7FJN2_9BURK</name>
<evidence type="ECO:0000256" key="2">
    <source>
        <dbReference type="ARBA" id="ARBA00022448"/>
    </source>
</evidence>
<feature type="domain" description="TonB-dependent receptor plug" evidence="15">
    <location>
        <begin position="49"/>
        <end position="159"/>
    </location>
</feature>
<dbReference type="EMBL" id="JBIGHW010000006">
    <property type="protein sequence ID" value="MFG6441552.1"/>
    <property type="molecule type" value="Genomic_DNA"/>
</dbReference>
<keyword evidence="8 12" id="KW-0798">TonB box</keyword>
<evidence type="ECO:0000313" key="16">
    <source>
        <dbReference type="EMBL" id="MFG6441552.1"/>
    </source>
</evidence>
<evidence type="ECO:0000256" key="3">
    <source>
        <dbReference type="ARBA" id="ARBA00022452"/>
    </source>
</evidence>
<dbReference type="Gene3D" id="2.40.170.20">
    <property type="entry name" value="TonB-dependent receptor, beta-barrel domain"/>
    <property type="match status" value="1"/>
</dbReference>
<keyword evidence="5 11" id="KW-0812">Transmembrane</keyword>
<dbReference type="InterPro" id="IPR039426">
    <property type="entry name" value="TonB-dep_rcpt-like"/>
</dbReference>